<evidence type="ECO:0000256" key="2">
    <source>
        <dbReference type="ARBA" id="ARBA00022737"/>
    </source>
</evidence>
<dbReference type="PANTHER" id="PTHR11878">
    <property type="entry name" value="SODIUM/CALCIUM EXCHANGER"/>
    <property type="match status" value="1"/>
</dbReference>
<organism evidence="6 7">
    <name type="scientific">Candidatus Uhrbacteria bacterium GW2011_GWF2_44_350</name>
    <dbReference type="NCBI Taxonomy" id="1619000"/>
    <lineage>
        <taxon>Bacteria</taxon>
        <taxon>Candidatus Uhriibacteriota</taxon>
    </lineage>
</organism>
<dbReference type="SUPFAM" id="SSF141072">
    <property type="entry name" value="CalX-like"/>
    <property type="match status" value="2"/>
</dbReference>
<accession>A0A0G1MFW3</accession>
<name>A0A0G1MFW3_9BACT</name>
<dbReference type="GO" id="GO:0007154">
    <property type="term" value="P:cell communication"/>
    <property type="evidence" value="ECO:0007669"/>
    <property type="project" value="InterPro"/>
</dbReference>
<evidence type="ECO:0000256" key="3">
    <source>
        <dbReference type="ARBA" id="ARBA00022837"/>
    </source>
</evidence>
<dbReference type="Proteomes" id="UP000034154">
    <property type="component" value="Unassembled WGS sequence"/>
</dbReference>
<dbReference type="EMBL" id="LCJB01000021">
    <property type="protein sequence ID" value="KKT70839.1"/>
    <property type="molecule type" value="Genomic_DNA"/>
</dbReference>
<keyword evidence="1" id="KW-0732">Signal</keyword>
<dbReference type="PANTHER" id="PTHR11878:SF65">
    <property type="entry name" value="NA_CA-EXCHANGE PROTEIN, ISOFORM G"/>
    <property type="match status" value="1"/>
</dbReference>
<protein>
    <submittedName>
        <fullName evidence="6">Autotransporter-associated beta strand repeat protein</fullName>
    </submittedName>
</protein>
<dbReference type="InterPro" id="IPR038081">
    <property type="entry name" value="CalX-like_sf"/>
</dbReference>
<dbReference type="InterPro" id="IPR003644">
    <property type="entry name" value="Calx_beta"/>
</dbReference>
<proteinExistence type="predicted"/>
<keyword evidence="4" id="KW-0406">Ion transport</keyword>
<dbReference type="Gene3D" id="2.60.40.2030">
    <property type="match status" value="2"/>
</dbReference>
<feature type="non-terminal residue" evidence="6">
    <location>
        <position position="1"/>
    </location>
</feature>
<evidence type="ECO:0000256" key="4">
    <source>
        <dbReference type="ARBA" id="ARBA00023065"/>
    </source>
</evidence>
<feature type="domain" description="Calx-beta" evidence="5">
    <location>
        <begin position="341"/>
        <end position="439"/>
    </location>
</feature>
<evidence type="ECO:0000313" key="7">
    <source>
        <dbReference type="Proteomes" id="UP000034154"/>
    </source>
</evidence>
<dbReference type="Pfam" id="PF03160">
    <property type="entry name" value="Calx-beta"/>
    <property type="match status" value="1"/>
</dbReference>
<feature type="domain" description="Calx-beta" evidence="5">
    <location>
        <begin position="233"/>
        <end position="328"/>
    </location>
</feature>
<keyword evidence="4" id="KW-0813">Transport</keyword>
<gene>
    <name evidence="6" type="ORF">UW63_C0021G0014</name>
</gene>
<evidence type="ECO:0000313" key="6">
    <source>
        <dbReference type="EMBL" id="KKT70839.1"/>
    </source>
</evidence>
<evidence type="ECO:0000256" key="1">
    <source>
        <dbReference type="ARBA" id="ARBA00022729"/>
    </source>
</evidence>
<dbReference type="SMART" id="SM00237">
    <property type="entry name" value="Calx_beta"/>
    <property type="match status" value="2"/>
</dbReference>
<dbReference type="PATRIC" id="fig|1619000.3.peg.415"/>
<keyword evidence="3" id="KW-0106">Calcium</keyword>
<reference evidence="6 7" key="1">
    <citation type="journal article" date="2015" name="Nature">
        <title>rRNA introns, odd ribosomes, and small enigmatic genomes across a large radiation of phyla.</title>
        <authorList>
            <person name="Brown C.T."/>
            <person name="Hug L.A."/>
            <person name="Thomas B.C."/>
            <person name="Sharon I."/>
            <person name="Castelle C.J."/>
            <person name="Singh A."/>
            <person name="Wilkins M.J."/>
            <person name="Williams K.H."/>
            <person name="Banfield J.F."/>
        </authorList>
    </citation>
    <scope>NUCLEOTIDE SEQUENCE [LARGE SCALE GENOMIC DNA]</scope>
</reference>
<evidence type="ECO:0000259" key="5">
    <source>
        <dbReference type="SMART" id="SM00237"/>
    </source>
</evidence>
<dbReference type="GO" id="GO:0016020">
    <property type="term" value="C:membrane"/>
    <property type="evidence" value="ECO:0007669"/>
    <property type="project" value="InterPro"/>
</dbReference>
<sequence>IAAGGLGPDTANEGLVGSLYTLQNVSLTSITITDNSGYTNDSTPVITIVQSGAVPSHVAFSCNAGSNWSDWIAYPDDEVANDDDGPAFDITKTISAKIKDASSESSTVSDTTTYDTVAPTVLNVTATNVDGTYGADTVISATVQFDSNTAVTGTPQLLLDMNSVDRQANYASVLTDTLTFTYTIVNGDNKTDLDYVGTDSLTLNSGTIKDLAGNSATLTLASPGAAGSLGANKSINIETNPEVNWSSASQSGAENVGTLTVTATLSFAYASDVTIPYTMTGTASSPSDYSITASPLVITAGNASGSITITVVNDVVDELDETVIVTMGVLTNGIKGATDVHTATITDNDSAPTISINDPTVSEGAGTGTMTVTLTGGSYLGVTVDYTTSTGTAVEGTDFTDATGTLTWAADETGTKTYSITITNDTLDENDETITNTLSNPTNATISDSTGTMTITDNDDAPTVTVTSTSQSSLLILLQASPSPRHTL</sequence>
<dbReference type="InterPro" id="IPR051171">
    <property type="entry name" value="CaCA"/>
</dbReference>
<comment type="caution">
    <text evidence="6">The sequence shown here is derived from an EMBL/GenBank/DDBJ whole genome shotgun (WGS) entry which is preliminary data.</text>
</comment>
<keyword evidence="2" id="KW-0677">Repeat</keyword>
<dbReference type="GO" id="GO:0030001">
    <property type="term" value="P:metal ion transport"/>
    <property type="evidence" value="ECO:0007669"/>
    <property type="project" value="TreeGrafter"/>
</dbReference>
<dbReference type="AlphaFoldDB" id="A0A0G1MFW3"/>